<protein>
    <recommendedName>
        <fullName evidence="5">Major facilitator superfamily (MFS) profile domain-containing protein</fullName>
    </recommendedName>
</protein>
<evidence type="ECO:0000313" key="7">
    <source>
        <dbReference type="Proteomes" id="UP000239089"/>
    </source>
</evidence>
<evidence type="ECO:0000256" key="2">
    <source>
        <dbReference type="ARBA" id="ARBA00022692"/>
    </source>
</evidence>
<dbReference type="Proteomes" id="UP000239089">
    <property type="component" value="Unassembled WGS sequence"/>
</dbReference>
<dbReference type="RefSeq" id="WP_104506113.1">
    <property type="nucleotide sequence ID" value="NZ_JACIGC010000014.1"/>
</dbReference>
<dbReference type="PROSITE" id="PS50850">
    <property type="entry name" value="MFS"/>
    <property type="match status" value="1"/>
</dbReference>
<comment type="subcellular location">
    <subcellularLocation>
        <location evidence="1">Membrane</location>
        <topology evidence="1">Multi-pass membrane protein</topology>
    </subcellularLocation>
</comment>
<reference evidence="6 7" key="1">
    <citation type="journal article" date="2018" name="Arch. Microbiol.">
        <title>New insights into the metabolic potential of the phototrophic purple bacterium Rhodopila globiformis DSM 161(T) from its draft genome sequence and evidence for a vanadium-dependent nitrogenase.</title>
        <authorList>
            <person name="Imhoff J.F."/>
            <person name="Rahn T."/>
            <person name="Kunzel S."/>
            <person name="Neulinger S.C."/>
        </authorList>
    </citation>
    <scope>NUCLEOTIDE SEQUENCE [LARGE SCALE GENOMIC DNA]</scope>
    <source>
        <strain evidence="6 7">DSM 16996</strain>
    </source>
</reference>
<keyword evidence="7" id="KW-1185">Reference proteome</keyword>
<dbReference type="Gene3D" id="1.20.1250.20">
    <property type="entry name" value="MFS general substrate transporter like domains"/>
    <property type="match status" value="1"/>
</dbReference>
<proteinExistence type="predicted"/>
<dbReference type="AlphaFoldDB" id="A0A2S6NFY8"/>
<keyword evidence="4" id="KW-0472">Membrane</keyword>
<dbReference type="OrthoDB" id="9784658at2"/>
<sequence>MDLRKAIATQPMRRFQILAVLTCLIIAMVDGYDIVVMAFVAPYVAKVWSIGPVEIGTLLSGGVLGSAAGALLISPLADRIGRRAHVILCLALLVAGLAASTCAQTFNQLLIARVFSGVWMGAIVSSLNVVASEFSSDRRRGVAMGLYGVGLPLGAALGGALTTVLIDQWGWRGPFGCATLVSLLVLALAVVELPESIEYLIEKRPRDALRAYNRIARKLGLAASEILPPSEQEASRSTVFTIVFQGIMLWRTALLWLGFSALMAAFYFTNSWTVKLIAQVSGDPAMGVRAGALVSAGGVLASLIFALLSLKIQPRLVTALILGSGALFFVLFAKFMGSLGLALAFAVGVGVAANGGVVAFYAISPKIYAAAARATGVGWMIGIGRGVAALAPLFTGYMLNLGWKPAELYQLFAGAMLVSGLCVLALDLTYRRAAAEAVAPGQ</sequence>
<organism evidence="6 7">
    <name type="scientific">Rhodoblastus sphagnicola</name>
    <dbReference type="NCBI Taxonomy" id="333368"/>
    <lineage>
        <taxon>Bacteria</taxon>
        <taxon>Pseudomonadati</taxon>
        <taxon>Pseudomonadota</taxon>
        <taxon>Alphaproteobacteria</taxon>
        <taxon>Hyphomicrobiales</taxon>
        <taxon>Rhodoblastaceae</taxon>
        <taxon>Rhodoblastus</taxon>
    </lineage>
</organism>
<name>A0A2S6NFY8_9HYPH</name>
<dbReference type="PANTHER" id="PTHR23508:SF10">
    <property type="entry name" value="CARBOXYLIC ACID TRANSPORTER PROTEIN HOMOLOG"/>
    <property type="match status" value="1"/>
</dbReference>
<dbReference type="GO" id="GO:0046943">
    <property type="term" value="F:carboxylic acid transmembrane transporter activity"/>
    <property type="evidence" value="ECO:0007669"/>
    <property type="project" value="TreeGrafter"/>
</dbReference>
<dbReference type="PANTHER" id="PTHR23508">
    <property type="entry name" value="CARBOXYLIC ACID TRANSPORTER PROTEIN HOMOLOG"/>
    <property type="match status" value="1"/>
</dbReference>
<comment type="caution">
    <text evidence="6">The sequence shown here is derived from an EMBL/GenBank/DDBJ whole genome shotgun (WGS) entry which is preliminary data.</text>
</comment>
<dbReference type="InterPro" id="IPR020846">
    <property type="entry name" value="MFS_dom"/>
</dbReference>
<evidence type="ECO:0000256" key="1">
    <source>
        <dbReference type="ARBA" id="ARBA00004141"/>
    </source>
</evidence>
<gene>
    <name evidence="6" type="ORF">CCR94_01475</name>
</gene>
<evidence type="ECO:0000256" key="3">
    <source>
        <dbReference type="ARBA" id="ARBA00022989"/>
    </source>
</evidence>
<evidence type="ECO:0000259" key="5">
    <source>
        <dbReference type="PROSITE" id="PS50850"/>
    </source>
</evidence>
<accession>A0A2S6NFY8</accession>
<dbReference type="GO" id="GO:0005886">
    <property type="term" value="C:plasma membrane"/>
    <property type="evidence" value="ECO:0007669"/>
    <property type="project" value="TreeGrafter"/>
</dbReference>
<dbReference type="InterPro" id="IPR036259">
    <property type="entry name" value="MFS_trans_sf"/>
</dbReference>
<keyword evidence="3" id="KW-1133">Transmembrane helix</keyword>
<dbReference type="Pfam" id="PF07690">
    <property type="entry name" value="MFS_1"/>
    <property type="match status" value="1"/>
</dbReference>
<evidence type="ECO:0000256" key="4">
    <source>
        <dbReference type="ARBA" id="ARBA00023136"/>
    </source>
</evidence>
<dbReference type="EMBL" id="NHSJ01000018">
    <property type="protein sequence ID" value="PPQ33548.1"/>
    <property type="molecule type" value="Genomic_DNA"/>
</dbReference>
<evidence type="ECO:0000313" key="6">
    <source>
        <dbReference type="EMBL" id="PPQ33548.1"/>
    </source>
</evidence>
<dbReference type="InterPro" id="IPR011701">
    <property type="entry name" value="MFS"/>
</dbReference>
<keyword evidence="2" id="KW-0812">Transmembrane</keyword>
<feature type="domain" description="Major facilitator superfamily (MFS) profile" evidence="5">
    <location>
        <begin position="19"/>
        <end position="431"/>
    </location>
</feature>
<dbReference type="SUPFAM" id="SSF103473">
    <property type="entry name" value="MFS general substrate transporter"/>
    <property type="match status" value="1"/>
</dbReference>